<dbReference type="PROSITE" id="PS50234">
    <property type="entry name" value="VWFA"/>
    <property type="match status" value="1"/>
</dbReference>
<feature type="non-terminal residue" evidence="3">
    <location>
        <position position="1"/>
    </location>
</feature>
<dbReference type="PANTHER" id="PTHR34706:SF2">
    <property type="entry name" value="RFEF"/>
    <property type="match status" value="1"/>
</dbReference>
<evidence type="ECO:0000259" key="2">
    <source>
        <dbReference type="PROSITE" id="PS50234"/>
    </source>
</evidence>
<feature type="domain" description="VWFA" evidence="2">
    <location>
        <begin position="59"/>
        <end position="257"/>
    </location>
</feature>
<dbReference type="InterPro" id="IPR002035">
    <property type="entry name" value="VWF_A"/>
</dbReference>
<dbReference type="EMBL" id="MU004238">
    <property type="protein sequence ID" value="KAF2666724.1"/>
    <property type="molecule type" value="Genomic_DNA"/>
</dbReference>
<dbReference type="AlphaFoldDB" id="A0A6A6U6Z4"/>
<keyword evidence="4" id="KW-1185">Reference proteome</keyword>
<dbReference type="InterPro" id="IPR036465">
    <property type="entry name" value="vWFA_dom_sf"/>
</dbReference>
<organism evidence="3 4">
    <name type="scientific">Microthyrium microscopicum</name>
    <dbReference type="NCBI Taxonomy" id="703497"/>
    <lineage>
        <taxon>Eukaryota</taxon>
        <taxon>Fungi</taxon>
        <taxon>Dikarya</taxon>
        <taxon>Ascomycota</taxon>
        <taxon>Pezizomycotina</taxon>
        <taxon>Dothideomycetes</taxon>
        <taxon>Dothideomycetes incertae sedis</taxon>
        <taxon>Microthyriales</taxon>
        <taxon>Microthyriaceae</taxon>
        <taxon>Microthyrium</taxon>
    </lineage>
</organism>
<proteinExistence type="predicted"/>
<dbReference type="PANTHER" id="PTHR34706">
    <property type="entry name" value="SLR1338 PROTEIN"/>
    <property type="match status" value="1"/>
</dbReference>
<evidence type="ECO:0000313" key="3">
    <source>
        <dbReference type="EMBL" id="KAF2666724.1"/>
    </source>
</evidence>
<dbReference type="SUPFAM" id="SSF53300">
    <property type="entry name" value="vWA-like"/>
    <property type="match status" value="1"/>
</dbReference>
<evidence type="ECO:0000313" key="4">
    <source>
        <dbReference type="Proteomes" id="UP000799302"/>
    </source>
</evidence>
<gene>
    <name evidence="3" type="ORF">BT63DRAFT_376145</name>
</gene>
<accession>A0A6A6U6Z4</accession>
<dbReference type="OrthoDB" id="2142040at2759"/>
<feature type="compositionally biased region" description="Gly residues" evidence="1">
    <location>
        <begin position="336"/>
        <end position="359"/>
    </location>
</feature>
<feature type="compositionally biased region" description="Low complexity" evidence="1">
    <location>
        <begin position="287"/>
        <end position="306"/>
    </location>
</feature>
<evidence type="ECO:0000256" key="1">
    <source>
        <dbReference type="SAM" id="MobiDB-lite"/>
    </source>
</evidence>
<sequence>KNLLNKCIQENRLQAFYPPNSPQLDQIANKAVQSIPQLAQRWRIPMEVANELVQLGLYDIVIFIDDSGSMAFEEGGERIKDLRLILDRVASTATNFDEDGISIRFMNANYPQNVLENIRSEQQIGQLMETVQYKGLTPMGTELRKKVVDGIILSKVRDRRYTKPHLVICITDGQPAGEAQNTVTDTIKYAVNEVGRQFGGGGVAFQFAQVGNDQKAREFLAKLDEDPVVGNMIDCTSNYENESEELRQRGVDLTPDLWLIKLMLGAIDRSYDSKDESGANAPPAHAPQGQYGAPPGQQQYGAPPQQGYGGPPPQGQQYPGQGPPPGQYGGQPQQGYGRGGGPPGGPGGYPQQGGGNVRY</sequence>
<name>A0A6A6U6Z4_9PEZI</name>
<dbReference type="Gene3D" id="3.40.50.410">
    <property type="entry name" value="von Willebrand factor, type A domain"/>
    <property type="match status" value="1"/>
</dbReference>
<protein>
    <recommendedName>
        <fullName evidence="2">VWFA domain-containing protein</fullName>
    </recommendedName>
</protein>
<feature type="region of interest" description="Disordered" evidence="1">
    <location>
        <begin position="272"/>
        <end position="359"/>
    </location>
</feature>
<reference evidence="3" key="1">
    <citation type="journal article" date="2020" name="Stud. Mycol.">
        <title>101 Dothideomycetes genomes: a test case for predicting lifestyles and emergence of pathogens.</title>
        <authorList>
            <person name="Haridas S."/>
            <person name="Albert R."/>
            <person name="Binder M."/>
            <person name="Bloem J."/>
            <person name="Labutti K."/>
            <person name="Salamov A."/>
            <person name="Andreopoulos B."/>
            <person name="Baker S."/>
            <person name="Barry K."/>
            <person name="Bills G."/>
            <person name="Bluhm B."/>
            <person name="Cannon C."/>
            <person name="Castanera R."/>
            <person name="Culley D."/>
            <person name="Daum C."/>
            <person name="Ezra D."/>
            <person name="Gonzalez J."/>
            <person name="Henrissat B."/>
            <person name="Kuo A."/>
            <person name="Liang C."/>
            <person name="Lipzen A."/>
            <person name="Lutzoni F."/>
            <person name="Magnuson J."/>
            <person name="Mondo S."/>
            <person name="Nolan M."/>
            <person name="Ohm R."/>
            <person name="Pangilinan J."/>
            <person name="Park H.-J."/>
            <person name="Ramirez L."/>
            <person name="Alfaro M."/>
            <person name="Sun H."/>
            <person name="Tritt A."/>
            <person name="Yoshinaga Y."/>
            <person name="Zwiers L.-H."/>
            <person name="Turgeon B."/>
            <person name="Goodwin S."/>
            <person name="Spatafora J."/>
            <person name="Crous P."/>
            <person name="Grigoriev I."/>
        </authorList>
    </citation>
    <scope>NUCLEOTIDE SEQUENCE</scope>
    <source>
        <strain evidence="3">CBS 115976</strain>
    </source>
</reference>
<dbReference type="Proteomes" id="UP000799302">
    <property type="component" value="Unassembled WGS sequence"/>
</dbReference>